<name>A0ABP8NS40_9BACT</name>
<evidence type="ECO:0000256" key="1">
    <source>
        <dbReference type="SAM" id="MobiDB-lite"/>
    </source>
</evidence>
<feature type="region of interest" description="Disordered" evidence="1">
    <location>
        <begin position="1"/>
        <end position="45"/>
    </location>
</feature>
<dbReference type="Proteomes" id="UP001501175">
    <property type="component" value="Unassembled WGS sequence"/>
</dbReference>
<gene>
    <name evidence="3" type="ORF">GCM10023189_59080</name>
</gene>
<feature type="compositionally biased region" description="Basic and acidic residues" evidence="1">
    <location>
        <begin position="1"/>
        <end position="17"/>
    </location>
</feature>
<keyword evidence="4" id="KW-1185">Reference proteome</keyword>
<dbReference type="InterPro" id="IPR045951">
    <property type="entry name" value="DUF6371"/>
</dbReference>
<comment type="caution">
    <text evidence="3">The sequence shown here is derived from an EMBL/GenBank/DDBJ whole genome shotgun (WGS) entry which is preliminary data.</text>
</comment>
<protein>
    <recommendedName>
        <fullName evidence="2">DUF6371 domain-containing protein</fullName>
    </recommendedName>
</protein>
<dbReference type="Pfam" id="PF19898">
    <property type="entry name" value="DUF6371"/>
    <property type="match status" value="1"/>
</dbReference>
<evidence type="ECO:0000259" key="2">
    <source>
        <dbReference type="Pfam" id="PF19898"/>
    </source>
</evidence>
<organism evidence="3 4">
    <name type="scientific">Nibrella saemangeumensis</name>
    <dbReference type="NCBI Taxonomy" id="1084526"/>
    <lineage>
        <taxon>Bacteria</taxon>
        <taxon>Pseudomonadati</taxon>
        <taxon>Bacteroidota</taxon>
        <taxon>Cytophagia</taxon>
        <taxon>Cytophagales</taxon>
        <taxon>Spirosomataceae</taxon>
        <taxon>Nibrella</taxon>
    </lineage>
</organism>
<proteinExistence type="predicted"/>
<evidence type="ECO:0000313" key="4">
    <source>
        <dbReference type="Proteomes" id="UP001501175"/>
    </source>
</evidence>
<reference evidence="4" key="1">
    <citation type="journal article" date="2019" name="Int. J. Syst. Evol. Microbiol.">
        <title>The Global Catalogue of Microorganisms (GCM) 10K type strain sequencing project: providing services to taxonomists for standard genome sequencing and annotation.</title>
        <authorList>
            <consortium name="The Broad Institute Genomics Platform"/>
            <consortium name="The Broad Institute Genome Sequencing Center for Infectious Disease"/>
            <person name="Wu L."/>
            <person name="Ma J."/>
        </authorList>
    </citation>
    <scope>NUCLEOTIDE SEQUENCE [LARGE SCALE GENOMIC DNA]</scope>
    <source>
        <strain evidence="4">JCM 17927</strain>
    </source>
</reference>
<feature type="domain" description="DUF6371" evidence="2">
    <location>
        <begin position="67"/>
        <end position="232"/>
    </location>
</feature>
<sequence length="338" mass="38235">MSYADEVREQDRQEWKSRQPIRPTLRSPKASAAPNPPKVAASAKPAQPICSFPDEVYRQTLTAYHRNNFARLLWQQFGIGAGNELLERFRVGTLSRWPYTGEAGGTIFWIVDEQGKARGGELKLFGPDGHTLDKSWVHTALTQKYKKNRQPVPDWLTDYSNNAPKCPFPFGLHQLATEPTDKPVAIVEACKTAVLCSGYFPAFIWMATVGLSYLKEERLQPLKSRSIVLYPDASTTGNAYQTWSRKAEELRAVGYKISVSDYLEKRATPEEKAAGYDLADYLLKRGRGYPPEWDNLPDQQPTHRLIISPRLRELAPALAEWLGIDIDEVKLWGFAPIL</sequence>
<dbReference type="EMBL" id="BAABHD010000084">
    <property type="protein sequence ID" value="GAA4470456.1"/>
    <property type="molecule type" value="Genomic_DNA"/>
</dbReference>
<feature type="compositionally biased region" description="Low complexity" evidence="1">
    <location>
        <begin position="27"/>
        <end position="45"/>
    </location>
</feature>
<accession>A0ABP8NS40</accession>
<evidence type="ECO:0000313" key="3">
    <source>
        <dbReference type="EMBL" id="GAA4470456.1"/>
    </source>
</evidence>